<evidence type="ECO:0000256" key="3">
    <source>
        <dbReference type="ARBA" id="ARBA00022475"/>
    </source>
</evidence>
<dbReference type="KEGG" id="cha:CHAB381_0446"/>
<gene>
    <name evidence="10" type="ordered locus">CHAB381_0446</name>
</gene>
<evidence type="ECO:0000256" key="7">
    <source>
        <dbReference type="SAM" id="Phobius"/>
    </source>
</evidence>
<dbReference type="eggNOG" id="COG0577">
    <property type="taxonomic scope" value="Bacteria"/>
</dbReference>
<dbReference type="GO" id="GO:0044874">
    <property type="term" value="P:lipoprotein localization to outer membrane"/>
    <property type="evidence" value="ECO:0007669"/>
    <property type="project" value="TreeGrafter"/>
</dbReference>
<dbReference type="PANTHER" id="PTHR30489">
    <property type="entry name" value="LIPOPROTEIN-RELEASING SYSTEM TRANSMEMBRANE PROTEIN LOLE"/>
    <property type="match status" value="1"/>
</dbReference>
<reference evidence="11" key="1">
    <citation type="submission" date="2007-07" db="EMBL/GenBank/DDBJ databases">
        <title>Complete genome sequence of Campylobacter hominis ATCC BAA-381, a commensal isolated from the human gastrointestinal tract.</title>
        <authorList>
            <person name="Fouts D.E."/>
            <person name="Mongodin E.F."/>
            <person name="Puiu D."/>
            <person name="Sebastian Y."/>
            <person name="Miller W.G."/>
            <person name="Mandrell R.E."/>
            <person name="Nelson K.E."/>
        </authorList>
    </citation>
    <scope>NUCLEOTIDE SEQUENCE [LARGE SCALE GENOMIC DNA]</scope>
    <source>
        <strain evidence="11">ATCC BAA-381 / LMG 19568 / NCTC 13146 / CH001A</strain>
    </source>
</reference>
<dbReference type="RefSeq" id="WP_012108327.1">
    <property type="nucleotide sequence ID" value="NC_009714.1"/>
</dbReference>
<evidence type="ECO:0000256" key="4">
    <source>
        <dbReference type="ARBA" id="ARBA00022692"/>
    </source>
</evidence>
<keyword evidence="4 7" id="KW-0812">Transmembrane</keyword>
<dbReference type="EMBL" id="CP000776">
    <property type="protein sequence ID" value="ABS51383.1"/>
    <property type="molecule type" value="Genomic_DNA"/>
</dbReference>
<dbReference type="PANTHER" id="PTHR30489:SF0">
    <property type="entry name" value="LIPOPROTEIN-RELEASING SYSTEM TRANSMEMBRANE PROTEIN LOLE"/>
    <property type="match status" value="1"/>
</dbReference>
<dbReference type="InterPro" id="IPR025857">
    <property type="entry name" value="MacB_PCD"/>
</dbReference>
<dbReference type="AlphaFoldDB" id="A7I0K1"/>
<proteinExistence type="inferred from homology"/>
<keyword evidence="3" id="KW-1003">Cell membrane</keyword>
<evidence type="ECO:0000259" key="8">
    <source>
        <dbReference type="Pfam" id="PF02687"/>
    </source>
</evidence>
<evidence type="ECO:0000256" key="6">
    <source>
        <dbReference type="ARBA" id="ARBA00023136"/>
    </source>
</evidence>
<feature type="transmembrane region" description="Helical" evidence="7">
    <location>
        <begin position="293"/>
        <end position="320"/>
    </location>
</feature>
<dbReference type="Pfam" id="PF12704">
    <property type="entry name" value="MacB_PCD"/>
    <property type="match status" value="1"/>
</dbReference>
<feature type="domain" description="MacB-like periplasmic core" evidence="9">
    <location>
        <begin position="21"/>
        <end position="195"/>
    </location>
</feature>
<feature type="transmembrane region" description="Helical" evidence="7">
    <location>
        <begin position="332"/>
        <end position="356"/>
    </location>
</feature>
<organism evidence="10 11">
    <name type="scientific">Campylobacter hominis (strain ATCC BAA-381 / DSM 21671 / CCUG 45161 / LMG 19568 / NCTC 13146 / CH001A)</name>
    <dbReference type="NCBI Taxonomy" id="360107"/>
    <lineage>
        <taxon>Bacteria</taxon>
        <taxon>Pseudomonadati</taxon>
        <taxon>Campylobacterota</taxon>
        <taxon>Epsilonproteobacteria</taxon>
        <taxon>Campylobacterales</taxon>
        <taxon>Campylobacteraceae</taxon>
        <taxon>Campylobacter</taxon>
    </lineage>
</organism>
<protein>
    <submittedName>
        <fullName evidence="10">Integral membrane protein-permease component</fullName>
    </submittedName>
</protein>
<feature type="transmembrane region" description="Helical" evidence="7">
    <location>
        <begin position="21"/>
        <end position="43"/>
    </location>
</feature>
<dbReference type="Pfam" id="PF02687">
    <property type="entry name" value="FtsX"/>
    <property type="match status" value="1"/>
</dbReference>
<evidence type="ECO:0000256" key="5">
    <source>
        <dbReference type="ARBA" id="ARBA00022989"/>
    </source>
</evidence>
<evidence type="ECO:0000313" key="11">
    <source>
        <dbReference type="Proteomes" id="UP000002407"/>
    </source>
</evidence>
<keyword evidence="6 7" id="KW-0472">Membrane</keyword>
<evidence type="ECO:0000256" key="1">
    <source>
        <dbReference type="ARBA" id="ARBA00004651"/>
    </source>
</evidence>
<accession>A7I0K1</accession>
<comment type="subcellular location">
    <subcellularLocation>
        <location evidence="1">Cell membrane</location>
        <topology evidence="1">Multi-pass membrane protein</topology>
    </subcellularLocation>
</comment>
<name>A7I0K1_CAMHC</name>
<feature type="transmembrane region" description="Helical" evidence="7">
    <location>
        <begin position="248"/>
        <end position="272"/>
    </location>
</feature>
<evidence type="ECO:0000313" key="10">
    <source>
        <dbReference type="EMBL" id="ABS51383.1"/>
    </source>
</evidence>
<comment type="similarity">
    <text evidence="2">Belongs to the ABC-4 integral membrane protein family. LolC/E subfamily.</text>
</comment>
<dbReference type="HOGENOM" id="CLU_000604_8_4_7"/>
<dbReference type="InterPro" id="IPR003838">
    <property type="entry name" value="ABC3_permease_C"/>
</dbReference>
<keyword evidence="11" id="KW-1185">Reference proteome</keyword>
<sequence>MANNFFKKVVFKSIINSGARTILIFTSIFIGAMVLAAFVNVYADIESKVSEELNNYGANVVITPKNGHYIDEKTLETKFENMQNLKTSNKYLFGSVSLGKTSAIMMGTKFSSLSKIMPFLEIKEGKISNFDFDDRNVLIGENLAKIADIKLGDELEISISGQNQTYKVKVRAIVFDGEKEDKMVIASLSLAQKILNKQGVINYANAICGGDINEISKTLQRVSDKNIAFEVINKISKTNEIILEKIKLLMALVSIVILIITSVCVNTSLSQVMISRQKEIALLRALGASKKNIVSFLGVEILVVSFLGALLGAFGGFALAQILGQILFGSSIGFRLISIVLAVFVSVFCALAASYYPIKNALSKNIANLLRGE</sequence>
<evidence type="ECO:0000259" key="9">
    <source>
        <dbReference type="Pfam" id="PF12704"/>
    </source>
</evidence>
<feature type="domain" description="ABC3 transporter permease C-terminal" evidence="8">
    <location>
        <begin position="252"/>
        <end position="366"/>
    </location>
</feature>
<dbReference type="STRING" id="360107.CHAB381_0446"/>
<evidence type="ECO:0000256" key="2">
    <source>
        <dbReference type="ARBA" id="ARBA00005236"/>
    </source>
</evidence>
<dbReference type="GO" id="GO:0098797">
    <property type="term" value="C:plasma membrane protein complex"/>
    <property type="evidence" value="ECO:0007669"/>
    <property type="project" value="TreeGrafter"/>
</dbReference>
<dbReference type="Proteomes" id="UP000002407">
    <property type="component" value="Chromosome"/>
</dbReference>
<dbReference type="OrthoDB" id="9770036at2"/>
<keyword evidence="5 7" id="KW-1133">Transmembrane helix</keyword>
<dbReference type="InterPro" id="IPR051447">
    <property type="entry name" value="Lipoprotein-release_system"/>
</dbReference>